<dbReference type="InterPro" id="IPR021923">
    <property type="entry name" value="DUF3536"/>
</dbReference>
<dbReference type="OrthoDB" id="9757977at2"/>
<evidence type="ECO:0000313" key="5">
    <source>
        <dbReference type="Proteomes" id="UP000219193"/>
    </source>
</evidence>
<evidence type="ECO:0000256" key="2">
    <source>
        <dbReference type="ARBA" id="ARBA00023277"/>
    </source>
</evidence>
<evidence type="ECO:0000256" key="1">
    <source>
        <dbReference type="ARBA" id="ARBA00006821"/>
    </source>
</evidence>
<sequence>MSKKYICVHGHFYQPPRENPWLNKVEMQESAYPYHDWNHRINAECYVRNSASRILDEEGRIQEIMNNYAWMSFNIGPTLLAWMQNETPETYEAILEADKQSIESFSGHGAALAQAYNHLIMPLANERDQETQVIWGIEDFKSRYGRFPEGMWLGETAVNTSVLEMLAKHGIKFTILSPYQAKQVRKIGDKEWKDATNAKVNTRRAYTCKLPSGNEISLFFYDGPASQAVAFEGLLNNGEAFADRLRGQFSNTEDRELVNIATDGESYGHHHKLGEMALSYCLNALEQDEDINLTIYGEFLEKFPPQYEAQIIENTSWSCYHGVERWRSNCGCNTGGNDDWDQKWRKPLREAFDEVREKLIVLYENQMQQYTRDPWGVRNKYIQVILNRDNENVSTFLKENFGNELSEEDEVKLLKLLEMQYHAMLMYTSCGWFFDEVTGIESMQDIFYATRAIQLAEEISGESYEPDFVESLKKIPSNIPEYGSAHKAYELFVKPTELDMIRIGAHYAISSLFEEFPEEVTLYNFSATTKASHYYEAGKQKLIIARTEFRSDITWEKVDISYAVLYMGDHHLFGGVRQYISAEALEELHNKMAEFFERGNIYEIFNLMDEHFGNHNYSFWHLFRDEQHNIMRQVMESNLRGAEGAMQQLYDNTYPLLKTFQEINMRVPARLKLPVEMAVNNRLVKELNKKDCNFKKLELQLKSAVSIEVELDLVTLNYLVDRRLTEKMKELQNNPKDLKRLEDVNVLLSLLEKTPLNPEKWEAQNITFGLKAEYYREMQEKSEEGDQNATQWVDSFQMLEESVNLVIE</sequence>
<comment type="similarity">
    <text evidence="1">Belongs to the glycosyl hydrolase 57 family.</text>
</comment>
<dbReference type="InterPro" id="IPR011330">
    <property type="entry name" value="Glyco_hydro/deAcase_b/a-brl"/>
</dbReference>
<dbReference type="CDD" id="cd10797">
    <property type="entry name" value="GH57N_APU_like_1"/>
    <property type="match status" value="1"/>
</dbReference>
<dbReference type="GO" id="GO:0016787">
    <property type="term" value="F:hydrolase activity"/>
    <property type="evidence" value="ECO:0007669"/>
    <property type="project" value="UniProtKB-KW"/>
</dbReference>
<keyword evidence="4" id="KW-0378">Hydrolase</keyword>
<proteinExistence type="inferred from homology"/>
<dbReference type="InterPro" id="IPR052046">
    <property type="entry name" value="GH57_Enzymes"/>
</dbReference>
<dbReference type="Gene3D" id="3.20.110.20">
    <property type="match status" value="1"/>
</dbReference>
<dbReference type="InterPro" id="IPR004300">
    <property type="entry name" value="Glyco_hydro_57_N"/>
</dbReference>
<feature type="domain" description="Glycoside hydrolase family 57 N-terminal" evidence="3">
    <location>
        <begin position="42"/>
        <end position="308"/>
    </location>
</feature>
<dbReference type="Proteomes" id="UP000219193">
    <property type="component" value="Unassembled WGS sequence"/>
</dbReference>
<evidence type="ECO:0000313" key="4">
    <source>
        <dbReference type="EMBL" id="SOC80146.1"/>
    </source>
</evidence>
<reference evidence="5" key="1">
    <citation type="submission" date="2017-09" db="EMBL/GenBank/DDBJ databases">
        <authorList>
            <person name="Varghese N."/>
            <person name="Submissions S."/>
        </authorList>
    </citation>
    <scope>NUCLEOTIDE SEQUENCE [LARGE SCALE GENOMIC DNA]</scope>
    <source>
        <strain evidence="5">CGMCC 1.12641</strain>
    </source>
</reference>
<dbReference type="Pfam" id="PF12055">
    <property type="entry name" value="DUF3536"/>
    <property type="match status" value="1"/>
</dbReference>
<dbReference type="SUPFAM" id="SSF88713">
    <property type="entry name" value="Glycoside hydrolase/deacetylase"/>
    <property type="match status" value="1"/>
</dbReference>
<name>A0A285X571_9FLAO</name>
<dbReference type="GO" id="GO:0005975">
    <property type="term" value="P:carbohydrate metabolic process"/>
    <property type="evidence" value="ECO:0007669"/>
    <property type="project" value="InterPro"/>
</dbReference>
<keyword evidence="5" id="KW-1185">Reference proteome</keyword>
<dbReference type="PANTHER" id="PTHR36306:SF3">
    <property type="entry name" value="GLYCOSIDE HYDROLASE FAMILY 57"/>
    <property type="match status" value="1"/>
</dbReference>
<accession>A0A285X571</accession>
<dbReference type="PANTHER" id="PTHR36306">
    <property type="entry name" value="ALPHA-AMYLASE-RELATED-RELATED"/>
    <property type="match status" value="1"/>
</dbReference>
<dbReference type="EMBL" id="OCMF01000002">
    <property type="protein sequence ID" value="SOC80146.1"/>
    <property type="molecule type" value="Genomic_DNA"/>
</dbReference>
<gene>
    <name evidence="4" type="ORF">SAMN06296241_1691</name>
</gene>
<dbReference type="Pfam" id="PF03065">
    <property type="entry name" value="Glyco_hydro_57"/>
    <property type="match status" value="1"/>
</dbReference>
<organism evidence="4 5">
    <name type="scientific">Salinimicrobium sediminis</name>
    <dbReference type="NCBI Taxonomy" id="1343891"/>
    <lineage>
        <taxon>Bacteria</taxon>
        <taxon>Pseudomonadati</taxon>
        <taxon>Bacteroidota</taxon>
        <taxon>Flavobacteriia</taxon>
        <taxon>Flavobacteriales</taxon>
        <taxon>Flavobacteriaceae</taxon>
        <taxon>Salinimicrobium</taxon>
    </lineage>
</organism>
<dbReference type="AlphaFoldDB" id="A0A285X571"/>
<keyword evidence="2" id="KW-0119">Carbohydrate metabolism</keyword>
<evidence type="ECO:0000259" key="3">
    <source>
        <dbReference type="Pfam" id="PF03065"/>
    </source>
</evidence>
<protein>
    <submittedName>
        <fullName evidence="4">Glycosyl hydrolase family 57</fullName>
    </submittedName>
</protein>